<dbReference type="AlphaFoldDB" id="A0AAW1U526"/>
<dbReference type="Proteomes" id="UP001431783">
    <property type="component" value="Unassembled WGS sequence"/>
</dbReference>
<organism evidence="1 2">
    <name type="scientific">Henosepilachna vigintioctopunctata</name>
    <dbReference type="NCBI Taxonomy" id="420089"/>
    <lineage>
        <taxon>Eukaryota</taxon>
        <taxon>Metazoa</taxon>
        <taxon>Ecdysozoa</taxon>
        <taxon>Arthropoda</taxon>
        <taxon>Hexapoda</taxon>
        <taxon>Insecta</taxon>
        <taxon>Pterygota</taxon>
        <taxon>Neoptera</taxon>
        <taxon>Endopterygota</taxon>
        <taxon>Coleoptera</taxon>
        <taxon>Polyphaga</taxon>
        <taxon>Cucujiformia</taxon>
        <taxon>Coccinelloidea</taxon>
        <taxon>Coccinellidae</taxon>
        <taxon>Epilachninae</taxon>
        <taxon>Epilachnini</taxon>
        <taxon>Henosepilachna</taxon>
    </lineage>
</organism>
<keyword evidence="2" id="KW-1185">Reference proteome</keyword>
<evidence type="ECO:0000313" key="2">
    <source>
        <dbReference type="Proteomes" id="UP001431783"/>
    </source>
</evidence>
<gene>
    <name evidence="1" type="ORF">WA026_009488</name>
</gene>
<name>A0AAW1U526_9CUCU</name>
<dbReference type="EMBL" id="JARQZJ010000034">
    <property type="protein sequence ID" value="KAK9875691.1"/>
    <property type="molecule type" value="Genomic_DNA"/>
</dbReference>
<protein>
    <submittedName>
        <fullName evidence="1">Uncharacterized protein</fullName>
    </submittedName>
</protein>
<accession>A0AAW1U526</accession>
<comment type="caution">
    <text evidence="1">The sequence shown here is derived from an EMBL/GenBank/DDBJ whole genome shotgun (WGS) entry which is preliminary data.</text>
</comment>
<reference evidence="1 2" key="1">
    <citation type="submission" date="2023-03" db="EMBL/GenBank/DDBJ databases">
        <title>Genome insight into feeding habits of ladybird beetles.</title>
        <authorList>
            <person name="Li H.-S."/>
            <person name="Huang Y.-H."/>
            <person name="Pang H."/>
        </authorList>
    </citation>
    <scope>NUCLEOTIDE SEQUENCE [LARGE SCALE GENOMIC DNA]</scope>
    <source>
        <strain evidence="1">SYSU_2023b</strain>
        <tissue evidence="1">Whole body</tissue>
    </source>
</reference>
<evidence type="ECO:0000313" key="1">
    <source>
        <dbReference type="EMBL" id="KAK9875691.1"/>
    </source>
</evidence>
<proteinExistence type="predicted"/>
<sequence length="134" mass="15065">MNVVQMCSSYSPKLVLVINFSVPPPNQPPINLPPSHHDTNEISHRSVSLHRTVLLYSDRLFGVPRLSSPRRPFLGPLRFALLTDDRKCPLTSAKSSTMCSAVTTRRKNCGYGRRTSSTLLNYPRIYAVPFSDLH</sequence>